<gene>
    <name evidence="3" type="ORF">D9611_010245</name>
</gene>
<evidence type="ECO:0000256" key="1">
    <source>
        <dbReference type="SAM" id="MobiDB-lite"/>
    </source>
</evidence>
<reference evidence="3 4" key="1">
    <citation type="journal article" date="2020" name="ISME J.">
        <title>Uncovering the hidden diversity of litter-decomposition mechanisms in mushroom-forming fungi.</title>
        <authorList>
            <person name="Floudas D."/>
            <person name="Bentzer J."/>
            <person name="Ahren D."/>
            <person name="Johansson T."/>
            <person name="Persson P."/>
            <person name="Tunlid A."/>
        </authorList>
    </citation>
    <scope>NUCLEOTIDE SEQUENCE [LARGE SCALE GENOMIC DNA]</scope>
    <source>
        <strain evidence="3 4">CBS 175.51</strain>
    </source>
</reference>
<feature type="compositionally biased region" description="Basic and acidic residues" evidence="1">
    <location>
        <begin position="55"/>
        <end position="66"/>
    </location>
</feature>
<keyword evidence="2" id="KW-1133">Transmembrane helix</keyword>
<feature type="transmembrane region" description="Helical" evidence="2">
    <location>
        <begin position="889"/>
        <end position="912"/>
    </location>
</feature>
<proteinExistence type="predicted"/>
<evidence type="ECO:0000256" key="2">
    <source>
        <dbReference type="SAM" id="Phobius"/>
    </source>
</evidence>
<feature type="compositionally biased region" description="Gly residues" evidence="1">
    <location>
        <begin position="459"/>
        <end position="469"/>
    </location>
</feature>
<evidence type="ECO:0000313" key="3">
    <source>
        <dbReference type="EMBL" id="KAF5320189.1"/>
    </source>
</evidence>
<keyword evidence="4" id="KW-1185">Reference proteome</keyword>
<feature type="compositionally biased region" description="Basic and acidic residues" evidence="1">
    <location>
        <begin position="631"/>
        <end position="646"/>
    </location>
</feature>
<feature type="compositionally biased region" description="Polar residues" evidence="1">
    <location>
        <begin position="369"/>
        <end position="382"/>
    </location>
</feature>
<dbReference type="Proteomes" id="UP000541558">
    <property type="component" value="Unassembled WGS sequence"/>
</dbReference>
<sequence length="1035" mass="107240">MASNSNSRWAQRPEASSSSSNLHQSSTSHPFSSSSPPVPITTPTGNPSRRRPTGPRREPGVSRPDEESFLWLSTSYNTEGNLSNPLHAAEEFTAQDFGSSRGDGPSSTLRTTLDTGKASKDGYYKMASSPTLPLSQQQQSRPPPHPPLTSRSQTHLNTGLDAAAIRSSWTSTDSEKSDDDGQASITQSDFEFLTPSFIAMGNPPLTPHGLGIAPRSAGVDSSGAGGKGGALSVPGSQRPITGDSHTLGRLHNLDRESSVLPPSSVRSGEGEGSTEHLDSVVEHVVFKNDRDGAYSSLTSPTLPLNLPSSRKPSLQARDPSQSTSNPQRSPPKPQQRYYHQPAPRQEQPLRHATSVDSTGTGATNTSSSRQPLSSTKSNPQIGSSGGPTYPPTAYAGGVANLRRQESQSKASGYSAASGAGYIASGSASPSTSVSASYGGAPPISPSAGGNTPSSSIGGILAGGGGGRGRGNSSASESKHPYANSSAYRMAATTDDSSGREAQHPFSSSYKPSPQPPSAYNPVSVHHRPRRSEGSDHDMYSGGNSTGRTSGHEGGYSSEGSGQPRYIVAQGSAPSSNKPSPMLLPRSKPSSNTGHGGEILESEVERDSRYERLAMDAGRANSNTGLGLNLNDRSKDATYPKRGDVEKGGANTGGYAKSPGPATTRKEKRQSAGTLLSLRIRNIYPVNSSSPRTRNQGQLSSVDSKYTDEVTGDDNVDMRILRSLGMACIYLLLTGVIPLLGAVYVAAGHAILRAKAQSDFDATATDSAVPRIPASTYLRASISSSARAGAVGGAILAVPLLLLIFVAIGPDSLTQFMNATLKWLKLAASPSVWIAEDNNPMQTQQEKEASATSLAARRRSRRASSLWGPNAASASFKEQSSSELAINVTINVFLAILFLCLGAACAALGVTILSPDTIRPDAPVLLSVSTAALAGLVGGAVIFGGVIIIAGVLAFVIYEGGKPVPVGDQQMAAASVPMRGINVGVPSNGKAPAYGGGQGASLGQQSINTFLGGQRTVTSTLGPTSSGGTALEGRWL</sequence>
<evidence type="ECO:0000313" key="4">
    <source>
        <dbReference type="Proteomes" id="UP000541558"/>
    </source>
</evidence>
<feature type="transmembrane region" description="Helical" evidence="2">
    <location>
        <begin position="924"/>
        <end position="957"/>
    </location>
</feature>
<feature type="compositionally biased region" description="Low complexity" evidence="1">
    <location>
        <begin position="16"/>
        <end position="47"/>
    </location>
</feature>
<keyword evidence="2" id="KW-0472">Membrane</keyword>
<accession>A0A8H5F1F7</accession>
<dbReference type="OrthoDB" id="3006082at2759"/>
<feature type="compositionally biased region" description="Low complexity" evidence="1">
    <location>
        <begin position="357"/>
        <end position="368"/>
    </location>
</feature>
<feature type="compositionally biased region" description="Low complexity" evidence="1">
    <location>
        <begin position="295"/>
        <end position="309"/>
    </location>
</feature>
<keyword evidence="2" id="KW-0812">Transmembrane</keyword>
<feature type="compositionally biased region" description="Polar residues" evidence="1">
    <location>
        <begin position="71"/>
        <end position="84"/>
    </location>
</feature>
<feature type="compositionally biased region" description="Polar residues" evidence="1">
    <location>
        <begin position="318"/>
        <end position="327"/>
    </location>
</feature>
<name>A0A8H5F1F7_9AGAR</name>
<comment type="caution">
    <text evidence="3">The sequence shown here is derived from an EMBL/GenBank/DDBJ whole genome shotgun (WGS) entry which is preliminary data.</text>
</comment>
<dbReference type="AlphaFoldDB" id="A0A8H5F1F7"/>
<feature type="transmembrane region" description="Helical" evidence="2">
    <location>
        <begin position="723"/>
        <end position="746"/>
    </location>
</feature>
<feature type="transmembrane region" description="Helical" evidence="2">
    <location>
        <begin position="787"/>
        <end position="807"/>
    </location>
</feature>
<feature type="region of interest" description="Disordered" evidence="1">
    <location>
        <begin position="685"/>
        <end position="707"/>
    </location>
</feature>
<organism evidence="3 4">
    <name type="scientific">Ephemerocybe angulata</name>
    <dbReference type="NCBI Taxonomy" id="980116"/>
    <lineage>
        <taxon>Eukaryota</taxon>
        <taxon>Fungi</taxon>
        <taxon>Dikarya</taxon>
        <taxon>Basidiomycota</taxon>
        <taxon>Agaricomycotina</taxon>
        <taxon>Agaricomycetes</taxon>
        <taxon>Agaricomycetidae</taxon>
        <taxon>Agaricales</taxon>
        <taxon>Agaricineae</taxon>
        <taxon>Psathyrellaceae</taxon>
        <taxon>Ephemerocybe</taxon>
    </lineage>
</organism>
<feature type="region of interest" description="Disordered" evidence="1">
    <location>
        <begin position="1"/>
        <end position="671"/>
    </location>
</feature>
<dbReference type="EMBL" id="JAACJK010000171">
    <property type="protein sequence ID" value="KAF5320189.1"/>
    <property type="molecule type" value="Genomic_DNA"/>
</dbReference>
<feature type="compositionally biased region" description="Low complexity" evidence="1">
    <location>
        <begin position="407"/>
        <end position="458"/>
    </location>
</feature>
<feature type="compositionally biased region" description="Low complexity" evidence="1">
    <location>
        <begin position="128"/>
        <end position="140"/>
    </location>
</feature>
<feature type="compositionally biased region" description="Polar residues" evidence="1">
    <location>
        <begin position="685"/>
        <end position="703"/>
    </location>
</feature>
<feature type="compositionally biased region" description="Basic and acidic residues" evidence="1">
    <location>
        <begin position="602"/>
        <end position="613"/>
    </location>
</feature>
<feature type="compositionally biased region" description="Polar residues" evidence="1">
    <location>
        <begin position="105"/>
        <end position="114"/>
    </location>
</feature>
<feature type="compositionally biased region" description="Basic and acidic residues" evidence="1">
    <location>
        <begin position="273"/>
        <end position="292"/>
    </location>
</feature>
<protein>
    <submittedName>
        <fullName evidence="3">Uncharacterized protein</fullName>
    </submittedName>
</protein>